<name>A0A6J5DV12_9BURK</name>
<keyword evidence="1" id="KW-0812">Transmembrane</keyword>
<dbReference type="GO" id="GO:0009269">
    <property type="term" value="P:response to desiccation"/>
    <property type="evidence" value="ECO:0007669"/>
    <property type="project" value="InterPro"/>
</dbReference>
<evidence type="ECO:0000259" key="2">
    <source>
        <dbReference type="SMART" id="SM00769"/>
    </source>
</evidence>
<dbReference type="SUPFAM" id="SSF117070">
    <property type="entry name" value="LEA14-like"/>
    <property type="match status" value="1"/>
</dbReference>
<dbReference type="Proteomes" id="UP000494329">
    <property type="component" value="Unassembled WGS sequence"/>
</dbReference>
<dbReference type="EMBL" id="CADIKF010000019">
    <property type="protein sequence ID" value="CAB3757803.1"/>
    <property type="molecule type" value="Genomic_DNA"/>
</dbReference>
<dbReference type="AlphaFoldDB" id="A0A6J5DV12"/>
<proteinExistence type="predicted"/>
<dbReference type="InterPro" id="IPR004864">
    <property type="entry name" value="LEA_2"/>
</dbReference>
<feature type="transmembrane region" description="Helical" evidence="1">
    <location>
        <begin position="12"/>
        <end position="33"/>
    </location>
</feature>
<evidence type="ECO:0000256" key="1">
    <source>
        <dbReference type="SAM" id="Phobius"/>
    </source>
</evidence>
<keyword evidence="1" id="KW-0472">Membrane</keyword>
<accession>A0A6J5DV12</accession>
<gene>
    <name evidence="3" type="ORF">LMG29739_02786</name>
</gene>
<dbReference type="Gene3D" id="2.60.40.1820">
    <property type="match status" value="1"/>
</dbReference>
<feature type="domain" description="Water stress and hypersensitive response" evidence="2">
    <location>
        <begin position="40"/>
        <end position="161"/>
    </location>
</feature>
<dbReference type="SMART" id="SM00769">
    <property type="entry name" value="WHy"/>
    <property type="match status" value="1"/>
</dbReference>
<keyword evidence="4" id="KW-1185">Reference proteome</keyword>
<protein>
    <recommendedName>
        <fullName evidence="2">Water stress and hypersensitive response domain-containing protein</fullName>
    </recommendedName>
</protein>
<evidence type="ECO:0000313" key="3">
    <source>
        <dbReference type="EMBL" id="CAB3757803.1"/>
    </source>
</evidence>
<dbReference type="RefSeq" id="WP_175111497.1">
    <property type="nucleotide sequence ID" value="NZ_CADIKF010000019.1"/>
</dbReference>
<dbReference type="Pfam" id="PF03168">
    <property type="entry name" value="LEA_2"/>
    <property type="match status" value="1"/>
</dbReference>
<reference evidence="3 4" key="1">
    <citation type="submission" date="2020-04" db="EMBL/GenBank/DDBJ databases">
        <authorList>
            <person name="De Canck E."/>
        </authorList>
    </citation>
    <scope>NUCLEOTIDE SEQUENCE [LARGE SCALE GENOMIC DNA]</scope>
    <source>
        <strain evidence="3 4">LMG 29739</strain>
    </source>
</reference>
<evidence type="ECO:0000313" key="4">
    <source>
        <dbReference type="Proteomes" id="UP000494329"/>
    </source>
</evidence>
<organism evidence="3 4">
    <name type="scientific">Paraburkholderia solisilvae</name>
    <dbReference type="NCBI Taxonomy" id="624376"/>
    <lineage>
        <taxon>Bacteria</taxon>
        <taxon>Pseudomonadati</taxon>
        <taxon>Pseudomonadota</taxon>
        <taxon>Betaproteobacteria</taxon>
        <taxon>Burkholderiales</taxon>
        <taxon>Burkholderiaceae</taxon>
        <taxon>Paraburkholderia</taxon>
    </lineage>
</organism>
<sequence length="169" mass="17927">MYSDRVVRFVRFVVVVFAMAALSATLNGCAAWFGQDPLRVNVAGLEPLDSQGMEVRFNMKLRIQNPSGSPVSFSGISVELEVNGKAFASGVSPAAGSVPAFGETVVSVPVSVSAMSAIHQLFVFVDRSQYGQIEYILRGRLSGIGLAGGTRFIDQGSLSVPFPYIGTDS</sequence>
<keyword evidence="1" id="KW-1133">Transmembrane helix</keyword>
<dbReference type="InterPro" id="IPR013990">
    <property type="entry name" value="WHy-dom"/>
</dbReference>